<accession>A0AAW0N2X4</accession>
<evidence type="ECO:0000313" key="3">
    <source>
        <dbReference type="Proteomes" id="UP001460270"/>
    </source>
</evidence>
<evidence type="ECO:0000256" key="1">
    <source>
        <dbReference type="SAM" id="MobiDB-lite"/>
    </source>
</evidence>
<evidence type="ECO:0000313" key="2">
    <source>
        <dbReference type="EMBL" id="KAK7886720.1"/>
    </source>
</evidence>
<reference evidence="3" key="1">
    <citation type="submission" date="2024-04" db="EMBL/GenBank/DDBJ databases">
        <title>Salinicola lusitanus LLJ914,a marine bacterium isolated from the Okinawa Trough.</title>
        <authorList>
            <person name="Li J."/>
        </authorList>
    </citation>
    <scope>NUCLEOTIDE SEQUENCE [LARGE SCALE GENOMIC DNA]</scope>
</reference>
<dbReference type="EMBL" id="JBBPFD010000019">
    <property type="protein sequence ID" value="KAK7886720.1"/>
    <property type="molecule type" value="Genomic_DNA"/>
</dbReference>
<name>A0AAW0N2X4_9GOBI</name>
<protein>
    <submittedName>
        <fullName evidence="2">Uncharacterized protein</fullName>
    </submittedName>
</protein>
<gene>
    <name evidence="2" type="ORF">WMY93_026341</name>
</gene>
<feature type="region of interest" description="Disordered" evidence="1">
    <location>
        <begin position="48"/>
        <end position="82"/>
    </location>
</feature>
<proteinExistence type="predicted"/>
<comment type="caution">
    <text evidence="2">The sequence shown here is derived from an EMBL/GenBank/DDBJ whole genome shotgun (WGS) entry which is preliminary data.</text>
</comment>
<organism evidence="2 3">
    <name type="scientific">Mugilogobius chulae</name>
    <name type="common">yellowstripe goby</name>
    <dbReference type="NCBI Taxonomy" id="88201"/>
    <lineage>
        <taxon>Eukaryota</taxon>
        <taxon>Metazoa</taxon>
        <taxon>Chordata</taxon>
        <taxon>Craniata</taxon>
        <taxon>Vertebrata</taxon>
        <taxon>Euteleostomi</taxon>
        <taxon>Actinopterygii</taxon>
        <taxon>Neopterygii</taxon>
        <taxon>Teleostei</taxon>
        <taxon>Neoteleostei</taxon>
        <taxon>Acanthomorphata</taxon>
        <taxon>Gobiaria</taxon>
        <taxon>Gobiiformes</taxon>
        <taxon>Gobioidei</taxon>
        <taxon>Gobiidae</taxon>
        <taxon>Gobionellinae</taxon>
        <taxon>Mugilogobius</taxon>
    </lineage>
</organism>
<dbReference type="Proteomes" id="UP001460270">
    <property type="component" value="Unassembled WGS sequence"/>
</dbReference>
<dbReference type="AlphaFoldDB" id="A0AAW0N2X4"/>
<keyword evidence="3" id="KW-1185">Reference proteome</keyword>
<sequence>MVHQQRRGAFTFTHTGDHHQAWSRQICPTVPTLEHLLETHHNIRITSGQVLPPKLSELDPLTRQSSGDPLESQAPPPRLGTTVLNDRRAMQGWMTGGAVVRALAS</sequence>